<feature type="chain" id="PRO_5020729244" description="Fibronectin type-III domain-containing protein" evidence="6">
    <location>
        <begin position="29"/>
        <end position="2301"/>
    </location>
</feature>
<organism evidence="9 10">
    <name type="scientific">Paenibacillus thalictri</name>
    <dbReference type="NCBI Taxonomy" id="2527873"/>
    <lineage>
        <taxon>Bacteria</taxon>
        <taxon>Bacillati</taxon>
        <taxon>Bacillota</taxon>
        <taxon>Bacilli</taxon>
        <taxon>Bacillales</taxon>
        <taxon>Paenibacillaceae</taxon>
        <taxon>Paenibacillus</taxon>
    </lineage>
</organism>
<dbReference type="InterPro" id="IPR038970">
    <property type="entry name" value="Lyase_8"/>
</dbReference>
<feature type="region of interest" description="Disordered" evidence="5">
    <location>
        <begin position="1858"/>
        <end position="1889"/>
    </location>
</feature>
<dbReference type="SUPFAM" id="SSF49373">
    <property type="entry name" value="Invasin/intimin cell-adhesion fragments"/>
    <property type="match status" value="2"/>
</dbReference>
<dbReference type="InterPro" id="IPR003343">
    <property type="entry name" value="Big_2"/>
</dbReference>
<dbReference type="Pfam" id="PF18998">
    <property type="entry name" value="Flg_new_2"/>
    <property type="match status" value="2"/>
</dbReference>
<dbReference type="GO" id="GO:0005975">
    <property type="term" value="P:carbohydrate metabolic process"/>
    <property type="evidence" value="ECO:0007669"/>
    <property type="project" value="InterPro"/>
</dbReference>
<dbReference type="Pfam" id="PF00041">
    <property type="entry name" value="fn3"/>
    <property type="match status" value="1"/>
</dbReference>
<dbReference type="PROSITE" id="PS50853">
    <property type="entry name" value="FN3"/>
    <property type="match status" value="1"/>
</dbReference>
<evidence type="ECO:0000256" key="4">
    <source>
        <dbReference type="PIRSR" id="PIRSR638970-1"/>
    </source>
</evidence>
<evidence type="ECO:0000313" key="10">
    <source>
        <dbReference type="Proteomes" id="UP000293142"/>
    </source>
</evidence>
<dbReference type="PANTHER" id="PTHR38481">
    <property type="entry name" value="HYALURONATE LYASE"/>
    <property type="match status" value="1"/>
</dbReference>
<feature type="domain" description="SLH" evidence="8">
    <location>
        <begin position="2241"/>
        <end position="2301"/>
    </location>
</feature>
<evidence type="ECO:0000256" key="5">
    <source>
        <dbReference type="SAM" id="MobiDB-lite"/>
    </source>
</evidence>
<comment type="similarity">
    <text evidence="1">Belongs to the polysaccharide lyase 8 family.</text>
</comment>
<dbReference type="GO" id="GO:0016837">
    <property type="term" value="F:carbon-oxygen lyase activity, acting on polysaccharides"/>
    <property type="evidence" value="ECO:0007669"/>
    <property type="project" value="UniProtKB-ARBA"/>
</dbReference>
<dbReference type="Proteomes" id="UP000293142">
    <property type="component" value="Unassembled WGS sequence"/>
</dbReference>
<dbReference type="Gene3D" id="2.60.220.10">
    <property type="entry name" value="Polysaccharide lyase family 8-like, C-terminal"/>
    <property type="match status" value="1"/>
</dbReference>
<evidence type="ECO:0000259" key="8">
    <source>
        <dbReference type="PROSITE" id="PS51272"/>
    </source>
</evidence>
<feature type="domain" description="SLH" evidence="8">
    <location>
        <begin position="2107"/>
        <end position="2170"/>
    </location>
</feature>
<dbReference type="SUPFAM" id="SSF49863">
    <property type="entry name" value="Hyaluronate lyase-like, C-terminal domain"/>
    <property type="match status" value="1"/>
</dbReference>
<feature type="active site" evidence="4">
    <location>
        <position position="292"/>
    </location>
</feature>
<reference evidence="9 10" key="1">
    <citation type="submission" date="2019-02" db="EMBL/GenBank/DDBJ databases">
        <title>Paenibacillus sp. nov., isolated from surface-sterilized tissue of Thalictrum simplex L.</title>
        <authorList>
            <person name="Tuo L."/>
        </authorList>
    </citation>
    <scope>NUCLEOTIDE SEQUENCE [LARGE SCALE GENOMIC DNA]</scope>
    <source>
        <strain evidence="9 10">N2SHLJ1</strain>
    </source>
</reference>
<comment type="caution">
    <text evidence="9">The sequence shown here is derived from an EMBL/GenBank/DDBJ whole genome shotgun (WGS) entry which is preliminary data.</text>
</comment>
<keyword evidence="2 6" id="KW-0732">Signal</keyword>
<evidence type="ECO:0000256" key="2">
    <source>
        <dbReference type="ARBA" id="ARBA00022729"/>
    </source>
</evidence>
<dbReference type="InterPro" id="IPR003961">
    <property type="entry name" value="FN3_dom"/>
</dbReference>
<dbReference type="Pfam" id="PF02278">
    <property type="entry name" value="Lyase_8"/>
    <property type="match status" value="2"/>
</dbReference>
<dbReference type="Gene3D" id="1.50.10.100">
    <property type="entry name" value="Chondroitin AC/alginate lyase"/>
    <property type="match status" value="1"/>
</dbReference>
<dbReference type="InterPro" id="IPR008929">
    <property type="entry name" value="Chondroitin_lyas"/>
</dbReference>
<dbReference type="InterPro" id="IPR013783">
    <property type="entry name" value="Ig-like_fold"/>
</dbReference>
<keyword evidence="3" id="KW-0456">Lyase</keyword>
<dbReference type="InterPro" id="IPR012970">
    <property type="entry name" value="Lyase_8_alpha_N"/>
</dbReference>
<dbReference type="InterPro" id="IPR003159">
    <property type="entry name" value="Lyase_8_central_dom"/>
</dbReference>
<dbReference type="GO" id="GO:0005576">
    <property type="term" value="C:extracellular region"/>
    <property type="evidence" value="ECO:0007669"/>
    <property type="project" value="InterPro"/>
</dbReference>
<dbReference type="Pfam" id="PF02884">
    <property type="entry name" value="Lyase_8_C"/>
    <property type="match status" value="1"/>
</dbReference>
<dbReference type="InterPro" id="IPR014718">
    <property type="entry name" value="GH-type_carb-bd"/>
</dbReference>
<dbReference type="Pfam" id="PF02368">
    <property type="entry name" value="Big_2"/>
    <property type="match status" value="2"/>
</dbReference>
<dbReference type="InterPro" id="IPR036116">
    <property type="entry name" value="FN3_sf"/>
</dbReference>
<dbReference type="OrthoDB" id="6636047at2"/>
<feature type="compositionally biased region" description="Polar residues" evidence="5">
    <location>
        <begin position="1865"/>
        <end position="1889"/>
    </location>
</feature>
<dbReference type="InterPro" id="IPR011013">
    <property type="entry name" value="Gal_mutarotase_sf_dom"/>
</dbReference>
<dbReference type="InterPro" id="IPR008964">
    <property type="entry name" value="Invasin/intimin_cell_adhesion"/>
</dbReference>
<sequence length="2301" mass="247592">MKEQLQKTLSISLIVAILLSMLTPAVVAADTGSSGSDDAFDVLRGRWFYQITGGKDYNVNDPDVQFYIENVVNAKADDVLNGFVDANMQGGVDTRAYVWADLPMVASSKTDNTASSQVTLTYDRLKTLALAYQTKGGKYYQDQTLKTKIIQAMNWMYYDGRRYSENPYLGTLSSPSSSTLPYGNWYDWEIGTPLRYLDTIILMYDELTSQQLTDFMKPLDRFSPNVGSYTGANRVWKASIVAESGIIQKQDSKLVHAKDALKEAFTFVATSDGFYQDGSFVQHSYFPYTGGYGKALLVTVAPLMTVLSGSAWEIKYSTAEGELEKNFYNMLFEAYEPLIYNGVMMDMSRNREISRAGGQDHIAGRQIIRALITMAGILPGDQRERCLSMVKYFLENDTEKQIYNDPVGEGFLEYYVSLSQILDAKSILANPAIPSRGELIKHKRYSSMDRVVHLRPGFAFGLAMFSDRIRTYEVVNNEGTNMWHTADGMTYLYNADKKRYSDDFWGTVDHNRLPGTTVEQKSKASSYRSNTANPYNWVGGTDISGLYGASGMQMNNDVDSKKSWFMFDDEIVALGSGIKSTSGNPVETIIENTKLKNDATNRITINGTDIAFDADAIIPPAPVTTVYQAITVSAPTSGKNKLVRRKFTEQSSGTLVVEMDAYLPAKDNFLGVKILKEKTTPDTFDTAIYLDLRNMTWAYRLANGNDGMADDAIVSENTWNHIKMEVNLDQKKNVYYINGKKIKNAKDHVSSAAVDLENVPFPTATLGSVDTLEITAPKGNAGTIWVDNIRMYKDTDPNTDIYNENFNAITPLPANPASSGWTVSGDDTAGYAKIDNLSVTGPGAPKTEAFTKVHDNVRWINVEGNVAGADVGYYFPEAASITGKREQRTQSWLLMNTYEKFQDSVPRTKNFATFWFDHGRSPTDAGYQYVLLPGKNAAQTESYSQHPDIAVVEKSAAAHAVQENKLGIFAANFWNDGIYKSGKVTVNKKASVMVKEDAREIELSVSDPTQKNTGTIEVEVDTVAGNYIEKDAGITILQTSPTLKIQANVKDKAGRSLRIKLSRPEIFDDFEAGSAGDQPEGWNVQNASAVVEAGASGKSLNIQSAAGGYAYKTFPAKSEGLSLELDVKAADYANVAVGNETAQAASVVFNNGYVYVGGQQKAAYTPQNVHKLKLDMNILAGTFSVYMDGTNIGNDVPFANRLSAVNRLTVSSNAGGAVYIDNVIGVATDKTPPSVPANLTYTNAGSDYIGLKWDAASDASGVKGYNVYVNGAQTPIPVTAATYKLAGLSSNTAYSVRVAAVDNADNTSEKSSELVVGTTMPPTGRFISFDDMPVGGSSNITGFTFNDAGGYSEIVALGANRALKVTSNNQTVGASALTPIGDVSGELVFRFKGMWDAIVKYSNINISGKNSDGQLKQVVTVMVGNNNDLIYKSSSNTDQSFMALPVNQWLDFAVTINTATSTFSISVDGVEKVKDAQFRNPAVSMSEFSVSAPTSGVGSIYADDIFIPDGVVPAVSVDRLTVSQPALTIGVGQQTTLNAAIYPVNATNRKVSWTSDNPSVAAVVYGVDNGLPYAAVTALKVGTANITVTSENGGKTAVSLVMVTETPPPRYDLTLYANPAEGGIVTGGGSYIAGQPVTIGAQANRGYVFVNWSIDGSTVTGATYSYVMPARAASITANFRADEPVVSVSGVELTPSEVQLTAGQQQKLTAAVYPVNATNRNVVWAIDNPAVASIVEETENGVPYVMVTALSKGTARITVSTEDGNKTAVSLITVTDRQPQKYELSVIANPTEGGTVSGEGSYAAGEVVTLSAKPNFGYLFTGWTIGGIEITEADYNYVMPEDYTVVTANFRRYLYGSGSSPSGSTTANEQTGNTGSTQENPAEGSTVSAGTNVQVAQIETRSENGATTAYATVDDAQIAKALENKPAGETRIAIKADEQAGAIVALISGKSANELARREAVLEIAQADIIYVLPMNAIDLSDVASRVGAQSIEQVQFEIRVQNADTQTAAFVKTSTDAAGVQLVLSPVQFEITAKGNNNEVEVSSFSRFVERLVKLPQGVSESDITTVALVHADGSLTHVPTAIVTVNGERYIKINSLSNSTYAFIHNALTFRDTAGHWAQQDIEDMASKLVVGGIGESVFAPDQSITRAEFAAIVTRALGIEKRGASQNVFADVTKDAWYYDAVSTAYTFGLVAGDGGRYRAADSITREEAFTILSRAAQYMDSLSSAASADNGKIEKTLQSFADGSRVSDWAKASMATCVELGIAQGDGTMLHPGENITRAETTAIVKRLLQKAGLIGK</sequence>
<dbReference type="Gene3D" id="2.70.98.10">
    <property type="match status" value="2"/>
</dbReference>
<name>A0A4Q9DGD1_9BACL</name>
<evidence type="ECO:0000259" key="7">
    <source>
        <dbReference type="PROSITE" id="PS50853"/>
    </source>
</evidence>
<gene>
    <name evidence="9" type="ORF">EYB31_37805</name>
</gene>
<dbReference type="PANTHER" id="PTHR38481:SF1">
    <property type="entry name" value="HYALURONATE LYASE"/>
    <property type="match status" value="1"/>
</dbReference>
<evidence type="ECO:0008006" key="11">
    <source>
        <dbReference type="Google" id="ProtNLM"/>
    </source>
</evidence>
<feature type="active site" evidence="4">
    <location>
        <position position="351"/>
    </location>
</feature>
<dbReference type="RefSeq" id="WP_131018806.1">
    <property type="nucleotide sequence ID" value="NZ_SIRE01000044.1"/>
</dbReference>
<dbReference type="InterPro" id="IPR001119">
    <property type="entry name" value="SLH_dom"/>
</dbReference>
<dbReference type="SMART" id="SM00635">
    <property type="entry name" value="BID_2"/>
    <property type="match status" value="2"/>
</dbReference>
<dbReference type="EMBL" id="SIRE01000044">
    <property type="protein sequence ID" value="TBL68558.1"/>
    <property type="molecule type" value="Genomic_DNA"/>
</dbReference>
<accession>A0A4Q9DGD1</accession>
<dbReference type="SUPFAM" id="SSF74650">
    <property type="entry name" value="Galactose mutarotase-like"/>
    <property type="match status" value="2"/>
</dbReference>
<evidence type="ECO:0000256" key="1">
    <source>
        <dbReference type="ARBA" id="ARBA00006699"/>
    </source>
</evidence>
<protein>
    <recommendedName>
        <fullName evidence="11">Fibronectin type-III domain-containing protein</fullName>
    </recommendedName>
</protein>
<feature type="domain" description="SLH" evidence="8">
    <location>
        <begin position="2172"/>
        <end position="2230"/>
    </location>
</feature>
<dbReference type="InterPro" id="IPR004103">
    <property type="entry name" value="Lyase_8_C"/>
</dbReference>
<dbReference type="Pfam" id="PF08124">
    <property type="entry name" value="Lyase_8_N"/>
    <property type="match status" value="1"/>
</dbReference>
<dbReference type="CDD" id="cd00063">
    <property type="entry name" value="FN3"/>
    <property type="match status" value="1"/>
</dbReference>
<dbReference type="InterPro" id="IPR044060">
    <property type="entry name" value="Bacterial_rp_domain"/>
</dbReference>
<proteinExistence type="inferred from homology"/>
<dbReference type="PROSITE" id="PS51272">
    <property type="entry name" value="SLH"/>
    <property type="match status" value="3"/>
</dbReference>
<dbReference type="GO" id="GO:0030246">
    <property type="term" value="F:carbohydrate binding"/>
    <property type="evidence" value="ECO:0007669"/>
    <property type="project" value="InterPro"/>
</dbReference>
<feature type="signal peptide" evidence="6">
    <location>
        <begin position="1"/>
        <end position="28"/>
    </location>
</feature>
<dbReference type="Gene3D" id="2.60.40.10">
    <property type="entry name" value="Immunoglobulins"/>
    <property type="match status" value="1"/>
</dbReference>
<dbReference type="SUPFAM" id="SSF49265">
    <property type="entry name" value="Fibronectin type III"/>
    <property type="match status" value="1"/>
</dbReference>
<dbReference type="Pfam" id="PF00395">
    <property type="entry name" value="SLH"/>
    <property type="match status" value="3"/>
</dbReference>
<evidence type="ECO:0000256" key="6">
    <source>
        <dbReference type="SAM" id="SignalP"/>
    </source>
</evidence>
<dbReference type="SUPFAM" id="SSF48230">
    <property type="entry name" value="Chondroitin AC/alginate lyase"/>
    <property type="match status" value="1"/>
</dbReference>
<feature type="domain" description="Fibronectin type-III" evidence="7">
    <location>
        <begin position="1235"/>
        <end position="1322"/>
    </location>
</feature>
<dbReference type="CDD" id="cd01083">
    <property type="entry name" value="GAG_Lyase"/>
    <property type="match status" value="1"/>
</dbReference>
<evidence type="ECO:0000256" key="3">
    <source>
        <dbReference type="ARBA" id="ARBA00023239"/>
    </source>
</evidence>
<feature type="active site" evidence="4">
    <location>
        <position position="283"/>
    </location>
</feature>
<dbReference type="Gene3D" id="2.60.40.1080">
    <property type="match status" value="2"/>
</dbReference>
<evidence type="ECO:0000313" key="9">
    <source>
        <dbReference type="EMBL" id="TBL68558.1"/>
    </source>
</evidence>
<dbReference type="InterPro" id="IPR011071">
    <property type="entry name" value="Lyase_8-like_C"/>
</dbReference>
<keyword evidence="10" id="KW-1185">Reference proteome</keyword>
<dbReference type="SMART" id="SM00060">
    <property type="entry name" value="FN3"/>
    <property type="match status" value="1"/>
</dbReference>